<protein>
    <recommendedName>
        <fullName evidence="3">Secreted protein</fullName>
    </recommendedName>
</protein>
<sequence>MTIVPPSCSFVRGRLTSPASAIFVPAVTTAVTMPAPAPWIFGYDSGHLFQNSELGWSSGSRNKSFFLWLGSADGCLGQV</sequence>
<evidence type="ECO:0000313" key="1">
    <source>
        <dbReference type="EMBL" id="GAW67201.1"/>
    </source>
</evidence>
<accession>A0ABQ0MM01</accession>
<evidence type="ECO:0008006" key="3">
    <source>
        <dbReference type="Google" id="ProtNLM"/>
    </source>
</evidence>
<evidence type="ECO:0000313" key="2">
    <source>
        <dbReference type="Proteomes" id="UP000194153"/>
    </source>
</evidence>
<proteinExistence type="predicted"/>
<reference evidence="2" key="1">
    <citation type="submission" date="2017-05" db="EMBL/GenBank/DDBJ databases">
        <title>Draft genome sequence of Geobacter pelophilus, a iron(III)-reducing bacteria.</title>
        <authorList>
            <person name="Aoyagi T."/>
            <person name="Koike H."/>
            <person name="Morita T."/>
            <person name="Sato Y."/>
            <person name="Habe H."/>
            <person name="Hori T."/>
        </authorList>
    </citation>
    <scope>NUCLEOTIDE SEQUENCE [LARGE SCALE GENOMIC DNA]</scope>
    <source>
        <strain evidence="2">Drf2</strain>
    </source>
</reference>
<organism evidence="1 2">
    <name type="scientific">Geoanaerobacter pelophilus</name>
    <dbReference type="NCBI Taxonomy" id="60036"/>
    <lineage>
        <taxon>Bacteria</taxon>
        <taxon>Pseudomonadati</taxon>
        <taxon>Thermodesulfobacteriota</taxon>
        <taxon>Desulfuromonadia</taxon>
        <taxon>Geobacterales</taxon>
        <taxon>Geobacteraceae</taxon>
        <taxon>Geoanaerobacter</taxon>
    </lineage>
</organism>
<dbReference type="Proteomes" id="UP000194153">
    <property type="component" value="Unassembled WGS sequence"/>
</dbReference>
<keyword evidence="2" id="KW-1185">Reference proteome</keyword>
<name>A0ABQ0MM01_9BACT</name>
<gene>
    <name evidence="1" type="ORF">GPEL0_01f2902</name>
</gene>
<comment type="caution">
    <text evidence="1">The sequence shown here is derived from an EMBL/GenBank/DDBJ whole genome shotgun (WGS) entry which is preliminary data.</text>
</comment>
<dbReference type="EMBL" id="BDQG01000001">
    <property type="protein sequence ID" value="GAW67201.1"/>
    <property type="molecule type" value="Genomic_DNA"/>
</dbReference>